<reference evidence="1" key="1">
    <citation type="submission" date="2023-03" db="EMBL/GenBank/DDBJ databases">
        <title>Massive genome expansion in bonnet fungi (Mycena s.s.) driven by repeated elements and novel gene families across ecological guilds.</title>
        <authorList>
            <consortium name="Lawrence Berkeley National Laboratory"/>
            <person name="Harder C.B."/>
            <person name="Miyauchi S."/>
            <person name="Viragh M."/>
            <person name="Kuo A."/>
            <person name="Thoen E."/>
            <person name="Andreopoulos B."/>
            <person name="Lu D."/>
            <person name="Skrede I."/>
            <person name="Drula E."/>
            <person name="Henrissat B."/>
            <person name="Morin E."/>
            <person name="Kohler A."/>
            <person name="Barry K."/>
            <person name="LaButti K."/>
            <person name="Morin E."/>
            <person name="Salamov A."/>
            <person name="Lipzen A."/>
            <person name="Mereny Z."/>
            <person name="Hegedus B."/>
            <person name="Baldrian P."/>
            <person name="Stursova M."/>
            <person name="Weitz H."/>
            <person name="Taylor A."/>
            <person name="Grigoriev I.V."/>
            <person name="Nagy L.G."/>
            <person name="Martin F."/>
            <person name="Kauserud H."/>
        </authorList>
    </citation>
    <scope>NUCLEOTIDE SEQUENCE</scope>
    <source>
        <strain evidence="1">CBHHK200</strain>
    </source>
</reference>
<organism evidence="1 2">
    <name type="scientific">Mycena alexandri</name>
    <dbReference type="NCBI Taxonomy" id="1745969"/>
    <lineage>
        <taxon>Eukaryota</taxon>
        <taxon>Fungi</taxon>
        <taxon>Dikarya</taxon>
        <taxon>Basidiomycota</taxon>
        <taxon>Agaricomycotina</taxon>
        <taxon>Agaricomycetes</taxon>
        <taxon>Agaricomycetidae</taxon>
        <taxon>Agaricales</taxon>
        <taxon>Marasmiineae</taxon>
        <taxon>Mycenaceae</taxon>
        <taxon>Mycena</taxon>
    </lineage>
</organism>
<dbReference type="Proteomes" id="UP001218188">
    <property type="component" value="Unassembled WGS sequence"/>
</dbReference>
<keyword evidence="2" id="KW-1185">Reference proteome</keyword>
<evidence type="ECO:0000313" key="1">
    <source>
        <dbReference type="EMBL" id="KAJ7021647.1"/>
    </source>
</evidence>
<proteinExistence type="predicted"/>
<evidence type="ECO:0000313" key="2">
    <source>
        <dbReference type="Proteomes" id="UP001218188"/>
    </source>
</evidence>
<name>A0AAD6S6R6_9AGAR</name>
<dbReference type="EMBL" id="JARJCM010000226">
    <property type="protein sequence ID" value="KAJ7021647.1"/>
    <property type="molecule type" value="Genomic_DNA"/>
</dbReference>
<gene>
    <name evidence="1" type="ORF">C8F04DRAFT_1313425</name>
</gene>
<accession>A0AAD6S6R6</accession>
<dbReference type="AlphaFoldDB" id="A0AAD6S6R6"/>
<comment type="caution">
    <text evidence="1">The sequence shown here is derived from an EMBL/GenBank/DDBJ whole genome shotgun (WGS) entry which is preliminary data.</text>
</comment>
<protein>
    <submittedName>
        <fullName evidence="1">Uncharacterized protein</fullName>
    </submittedName>
</protein>
<sequence length="239" mass="26842">MHEYITVLHKCRVTVRQLGTRCTVAGGGNGFPNVESYAAWPIYVVNPLLLCASGPAVLIGDAAHEWVVVRLSRRTLLPSSNFIRSFGLVQLYRPLSTTSTTCPHKYYSASRLLRKFTYAHLKQPGCRTVLMKILPDFNGPITPEESARMQLEVINQWKVEDSGSFVSRFGNKEWWLNCRKFEGALKIDAPVEHVLSLSSEASRTVAALSLKLLGARSRLTRLDGFMIDGHRLIPMVQFH</sequence>